<evidence type="ECO:0000313" key="3">
    <source>
        <dbReference type="Proteomes" id="UP000018208"/>
    </source>
</evidence>
<dbReference type="EMBL" id="KI546166">
    <property type="protein sequence ID" value="EST42118.1"/>
    <property type="molecule type" value="Genomic_DNA"/>
</dbReference>
<dbReference type="AlphaFoldDB" id="V6LCZ0"/>
<dbReference type="Proteomes" id="UP000018208">
    <property type="component" value="Unassembled WGS sequence"/>
</dbReference>
<sequence>MSSINYSTSKSVGKSIVTKSQITNKQFIKAAKQLQQKFSIYEDAHAAALGVLLQLDESKPSDYDTIIYNKVFNSILEILAQETSLSQFTLLEAANKILKYQKSQYQQYSYAALSYINRCGFKSVWESNANCFKGPNFQLLLDEGVRIEICGVQKLVQADIESIVIKDNLGLPREWENRKNDYKTAQFISDLL</sequence>
<keyword evidence="3" id="KW-1185">Reference proteome</keyword>
<evidence type="ECO:0000313" key="1">
    <source>
        <dbReference type="EMBL" id="EST42118.1"/>
    </source>
</evidence>
<gene>
    <name evidence="1" type="ORF">SS50377_18427</name>
    <name evidence="2" type="ORF">SS50377_22387</name>
</gene>
<organism evidence="1">
    <name type="scientific">Spironucleus salmonicida</name>
    <dbReference type="NCBI Taxonomy" id="348837"/>
    <lineage>
        <taxon>Eukaryota</taxon>
        <taxon>Metamonada</taxon>
        <taxon>Diplomonadida</taxon>
        <taxon>Hexamitidae</taxon>
        <taxon>Hexamitinae</taxon>
        <taxon>Spironucleus</taxon>
    </lineage>
</organism>
<proteinExistence type="predicted"/>
<dbReference type="EMBL" id="AUWU02000003">
    <property type="protein sequence ID" value="KAH0574772.1"/>
    <property type="molecule type" value="Genomic_DNA"/>
</dbReference>
<accession>V6LCZ0</accession>
<reference evidence="1 2" key="1">
    <citation type="journal article" date="2014" name="PLoS Genet.">
        <title>The Genome of Spironucleus salmonicida Highlights a Fish Pathogen Adapted to Fluctuating Environments.</title>
        <authorList>
            <person name="Xu F."/>
            <person name="Jerlstrom-Hultqvist J."/>
            <person name="Einarsson E."/>
            <person name="Astvaldsson A."/>
            <person name="Svard S.G."/>
            <person name="Andersson J.O."/>
        </authorList>
    </citation>
    <scope>NUCLEOTIDE SEQUENCE</scope>
    <source>
        <strain evidence="2">ATCC 50377</strain>
    </source>
</reference>
<evidence type="ECO:0000313" key="2">
    <source>
        <dbReference type="EMBL" id="KAH0574772.1"/>
    </source>
</evidence>
<reference evidence="2" key="2">
    <citation type="submission" date="2020-12" db="EMBL/GenBank/DDBJ databases">
        <title>New Spironucleus salmonicida genome in near-complete chromosomes.</title>
        <authorList>
            <person name="Xu F."/>
            <person name="Kurt Z."/>
            <person name="Jimenez-Gonzalez A."/>
            <person name="Astvaldsson A."/>
            <person name="Andersson J.O."/>
            <person name="Svard S.G."/>
        </authorList>
    </citation>
    <scope>NUCLEOTIDE SEQUENCE</scope>
    <source>
        <strain evidence="2">ATCC 50377</strain>
    </source>
</reference>
<name>V6LCZ0_9EUKA</name>
<dbReference type="VEuPathDB" id="GiardiaDB:SS50377_22387"/>
<protein>
    <submittedName>
        <fullName evidence="1">Uncharacterized protein</fullName>
    </submittedName>
</protein>